<dbReference type="InterPro" id="IPR036388">
    <property type="entry name" value="WH-like_DNA-bd_sf"/>
</dbReference>
<accession>A0ABT9W2P7</accession>
<dbReference type="PROSITE" id="PS50931">
    <property type="entry name" value="HTH_LYSR"/>
    <property type="match status" value="1"/>
</dbReference>
<name>A0ABT9W2P7_9BACI</name>
<evidence type="ECO:0000313" key="7">
    <source>
        <dbReference type="Proteomes" id="UP001235840"/>
    </source>
</evidence>
<sequence length="294" mass="33755">MEIQELKAFVELTKFKNFTRAAEKLHISQSTVTMRIKSLELSLGKKLLIRDNRYVELTTAGKRFLLYAQRILELVQESERIVAADEEFEDQLVLGSLNSLWEYMLFPALDQFAERYPTIALRTIIGHSDEIINKIMDGIIDVGIVYIPPKGLDMEVVPLFSNTLKLVAHQSFDIGEQPISIQELSTYPYVHMDWGDPFSSWYRSETGKGKVHSLQVDHAAYLLKFIQSGKYYGFLLNSVCDPLIEKGELKQIELKLDKPVPKRTTYLIYPKRKEQQLGVSTWIDYILSIDLGAS</sequence>
<dbReference type="RefSeq" id="WP_307396516.1">
    <property type="nucleotide sequence ID" value="NZ_BAAADK010000008.1"/>
</dbReference>
<keyword evidence="4" id="KW-0804">Transcription</keyword>
<keyword evidence="2" id="KW-0805">Transcription regulation</keyword>
<evidence type="ECO:0000256" key="1">
    <source>
        <dbReference type="ARBA" id="ARBA00009437"/>
    </source>
</evidence>
<dbReference type="InterPro" id="IPR005119">
    <property type="entry name" value="LysR_subst-bd"/>
</dbReference>
<dbReference type="PANTHER" id="PTHR30126">
    <property type="entry name" value="HTH-TYPE TRANSCRIPTIONAL REGULATOR"/>
    <property type="match status" value="1"/>
</dbReference>
<dbReference type="SUPFAM" id="SSF53850">
    <property type="entry name" value="Periplasmic binding protein-like II"/>
    <property type="match status" value="1"/>
</dbReference>
<dbReference type="PRINTS" id="PR00039">
    <property type="entry name" value="HTHLYSR"/>
</dbReference>
<organism evidence="6 7">
    <name type="scientific">Caldalkalibacillus horti</name>
    <dbReference type="NCBI Taxonomy" id="77523"/>
    <lineage>
        <taxon>Bacteria</taxon>
        <taxon>Bacillati</taxon>
        <taxon>Bacillota</taxon>
        <taxon>Bacilli</taxon>
        <taxon>Bacillales</taxon>
        <taxon>Bacillaceae</taxon>
        <taxon>Caldalkalibacillus</taxon>
    </lineage>
</organism>
<dbReference type="Gene3D" id="3.40.190.290">
    <property type="match status" value="1"/>
</dbReference>
<evidence type="ECO:0000256" key="3">
    <source>
        <dbReference type="ARBA" id="ARBA00023125"/>
    </source>
</evidence>
<dbReference type="EMBL" id="JAUSTY010000017">
    <property type="protein sequence ID" value="MDQ0167530.1"/>
    <property type="molecule type" value="Genomic_DNA"/>
</dbReference>
<evidence type="ECO:0000313" key="6">
    <source>
        <dbReference type="EMBL" id="MDQ0167530.1"/>
    </source>
</evidence>
<proteinExistence type="inferred from homology"/>
<reference evidence="6 7" key="1">
    <citation type="submission" date="2023-07" db="EMBL/GenBank/DDBJ databases">
        <title>Genomic Encyclopedia of Type Strains, Phase IV (KMG-IV): sequencing the most valuable type-strain genomes for metagenomic binning, comparative biology and taxonomic classification.</title>
        <authorList>
            <person name="Goeker M."/>
        </authorList>
    </citation>
    <scope>NUCLEOTIDE SEQUENCE [LARGE SCALE GENOMIC DNA]</scope>
    <source>
        <strain evidence="6 7">DSM 12751</strain>
    </source>
</reference>
<gene>
    <name evidence="6" type="ORF">J2S11_003455</name>
</gene>
<dbReference type="PANTHER" id="PTHR30126:SF40">
    <property type="entry name" value="HTH-TYPE TRANSCRIPTIONAL REGULATOR GLTR"/>
    <property type="match status" value="1"/>
</dbReference>
<evidence type="ECO:0000256" key="2">
    <source>
        <dbReference type="ARBA" id="ARBA00023015"/>
    </source>
</evidence>
<dbReference type="GO" id="GO:0003677">
    <property type="term" value="F:DNA binding"/>
    <property type="evidence" value="ECO:0007669"/>
    <property type="project" value="UniProtKB-KW"/>
</dbReference>
<feature type="domain" description="HTH lysR-type" evidence="5">
    <location>
        <begin position="1"/>
        <end position="58"/>
    </location>
</feature>
<keyword evidence="3 6" id="KW-0238">DNA-binding</keyword>
<dbReference type="Pfam" id="PF03466">
    <property type="entry name" value="LysR_substrate"/>
    <property type="match status" value="1"/>
</dbReference>
<protein>
    <submittedName>
        <fullName evidence="6">DNA-binding transcriptional LysR family regulator</fullName>
    </submittedName>
</protein>
<dbReference type="CDD" id="cd05466">
    <property type="entry name" value="PBP2_LTTR_substrate"/>
    <property type="match status" value="1"/>
</dbReference>
<dbReference type="SUPFAM" id="SSF46785">
    <property type="entry name" value="Winged helix' DNA-binding domain"/>
    <property type="match status" value="1"/>
</dbReference>
<evidence type="ECO:0000259" key="5">
    <source>
        <dbReference type="PROSITE" id="PS50931"/>
    </source>
</evidence>
<comment type="similarity">
    <text evidence="1">Belongs to the LysR transcriptional regulatory family.</text>
</comment>
<evidence type="ECO:0000256" key="4">
    <source>
        <dbReference type="ARBA" id="ARBA00023163"/>
    </source>
</evidence>
<dbReference type="Pfam" id="PF00126">
    <property type="entry name" value="HTH_1"/>
    <property type="match status" value="1"/>
</dbReference>
<dbReference type="Gene3D" id="1.10.10.10">
    <property type="entry name" value="Winged helix-like DNA-binding domain superfamily/Winged helix DNA-binding domain"/>
    <property type="match status" value="1"/>
</dbReference>
<comment type="caution">
    <text evidence="6">The sequence shown here is derived from an EMBL/GenBank/DDBJ whole genome shotgun (WGS) entry which is preliminary data.</text>
</comment>
<dbReference type="InterPro" id="IPR000847">
    <property type="entry name" value="LysR_HTH_N"/>
</dbReference>
<keyword evidence="7" id="KW-1185">Reference proteome</keyword>
<dbReference type="InterPro" id="IPR036390">
    <property type="entry name" value="WH_DNA-bd_sf"/>
</dbReference>
<dbReference type="Proteomes" id="UP001235840">
    <property type="component" value="Unassembled WGS sequence"/>
</dbReference>